<dbReference type="RefSeq" id="XP_033596850.1">
    <property type="nucleotide sequence ID" value="XM_033744665.1"/>
</dbReference>
<feature type="compositionally biased region" description="Basic and acidic residues" evidence="1">
    <location>
        <begin position="135"/>
        <end position="145"/>
    </location>
</feature>
<sequence length="145" mass="15745">MAPKSDSKTGSATSLTEKEMKLLALMWLCTDVPDPKIDYDKLADLSGYTRSSVMTYVPVIKKKIKKLQGPDASTATAPDSKKASASGRKRKAADVEDEDVDNDTPAPPKKTRVIKSAKKTAPVVRAEHSEEEEAIETHTEGEIEA</sequence>
<dbReference type="AlphaFoldDB" id="A0A6A6VX34"/>
<evidence type="ECO:0000256" key="1">
    <source>
        <dbReference type="SAM" id="MobiDB-lite"/>
    </source>
</evidence>
<evidence type="ECO:0000313" key="2">
    <source>
        <dbReference type="EMBL" id="KAF2754399.1"/>
    </source>
</evidence>
<evidence type="ECO:0000313" key="3">
    <source>
        <dbReference type="Proteomes" id="UP000799437"/>
    </source>
</evidence>
<dbReference type="OrthoDB" id="5403747at2759"/>
<proteinExistence type="predicted"/>
<accession>A0A6A6VX34</accession>
<feature type="compositionally biased region" description="Basic residues" evidence="1">
    <location>
        <begin position="109"/>
        <end position="118"/>
    </location>
</feature>
<reference evidence="2" key="1">
    <citation type="journal article" date="2020" name="Stud. Mycol.">
        <title>101 Dothideomycetes genomes: a test case for predicting lifestyles and emergence of pathogens.</title>
        <authorList>
            <person name="Haridas S."/>
            <person name="Albert R."/>
            <person name="Binder M."/>
            <person name="Bloem J."/>
            <person name="Labutti K."/>
            <person name="Salamov A."/>
            <person name="Andreopoulos B."/>
            <person name="Baker S."/>
            <person name="Barry K."/>
            <person name="Bills G."/>
            <person name="Bluhm B."/>
            <person name="Cannon C."/>
            <person name="Castanera R."/>
            <person name="Culley D."/>
            <person name="Daum C."/>
            <person name="Ezra D."/>
            <person name="Gonzalez J."/>
            <person name="Henrissat B."/>
            <person name="Kuo A."/>
            <person name="Liang C."/>
            <person name="Lipzen A."/>
            <person name="Lutzoni F."/>
            <person name="Magnuson J."/>
            <person name="Mondo S."/>
            <person name="Nolan M."/>
            <person name="Ohm R."/>
            <person name="Pangilinan J."/>
            <person name="Park H.-J."/>
            <person name="Ramirez L."/>
            <person name="Alfaro M."/>
            <person name="Sun H."/>
            <person name="Tritt A."/>
            <person name="Yoshinaga Y."/>
            <person name="Zwiers L.-H."/>
            <person name="Turgeon B."/>
            <person name="Goodwin S."/>
            <person name="Spatafora J."/>
            <person name="Crous P."/>
            <person name="Grigoriev I."/>
        </authorList>
    </citation>
    <scope>NUCLEOTIDE SEQUENCE</scope>
    <source>
        <strain evidence="2">CBS 121739</strain>
    </source>
</reference>
<name>A0A6A6VX34_9PEZI</name>
<dbReference type="Proteomes" id="UP000799437">
    <property type="component" value="Unassembled WGS sequence"/>
</dbReference>
<feature type="region of interest" description="Disordered" evidence="1">
    <location>
        <begin position="66"/>
        <end position="145"/>
    </location>
</feature>
<dbReference type="GeneID" id="54485719"/>
<organism evidence="2 3">
    <name type="scientific">Pseudovirgaria hyperparasitica</name>
    <dbReference type="NCBI Taxonomy" id="470096"/>
    <lineage>
        <taxon>Eukaryota</taxon>
        <taxon>Fungi</taxon>
        <taxon>Dikarya</taxon>
        <taxon>Ascomycota</taxon>
        <taxon>Pezizomycotina</taxon>
        <taxon>Dothideomycetes</taxon>
        <taxon>Dothideomycetes incertae sedis</taxon>
        <taxon>Acrospermales</taxon>
        <taxon>Acrospermaceae</taxon>
        <taxon>Pseudovirgaria</taxon>
    </lineage>
</organism>
<protein>
    <submittedName>
        <fullName evidence="2">Uncharacterized protein</fullName>
    </submittedName>
</protein>
<dbReference type="EMBL" id="ML996580">
    <property type="protein sequence ID" value="KAF2754399.1"/>
    <property type="molecule type" value="Genomic_DNA"/>
</dbReference>
<gene>
    <name evidence="2" type="ORF">EJ05DRAFT_479390</name>
</gene>
<keyword evidence="3" id="KW-1185">Reference proteome</keyword>